<accession>A0A9D1T861</accession>
<sequence length="266" mass="31063">MNTVKELLSSRRMIWKLAKNDFKTKYAGSYFGILWAFVQPIVTILIYIIIFQYGFKAAPSREGYPYALTLTSGIIPWFFFSEALINATNCFMEYSYLVKKVVFKISILPVVKVVSSLFVHLFFVALVFLIFVLFGKIPPVQFIQIVYYIFCAFCFALALSFLTSAIVPFFRDFGQIVNIVLQVWMWACPIMWDLNQMLGGYPLLMKLIKLNPFVYVVEGYRDCYINGVWFWERGLYTLYFWAVTLALGWAGFRVFKKLRVHFSDVL</sequence>
<feature type="transmembrane region" description="Helical" evidence="8">
    <location>
        <begin position="63"/>
        <end position="85"/>
    </location>
</feature>
<evidence type="ECO:0000259" key="9">
    <source>
        <dbReference type="PROSITE" id="PS51012"/>
    </source>
</evidence>
<evidence type="ECO:0000256" key="8">
    <source>
        <dbReference type="RuleBase" id="RU361157"/>
    </source>
</evidence>
<keyword evidence="5 8" id="KW-0812">Transmembrane</keyword>
<name>A0A9D1T861_9FIRM</name>
<evidence type="ECO:0000313" key="10">
    <source>
        <dbReference type="EMBL" id="HIV23141.1"/>
    </source>
</evidence>
<keyword evidence="7 8" id="KW-0472">Membrane</keyword>
<dbReference type="EMBL" id="DVOS01000039">
    <property type="protein sequence ID" value="HIV23141.1"/>
    <property type="molecule type" value="Genomic_DNA"/>
</dbReference>
<dbReference type="PANTHER" id="PTHR30413">
    <property type="entry name" value="INNER MEMBRANE TRANSPORT PERMEASE"/>
    <property type="match status" value="1"/>
</dbReference>
<dbReference type="PANTHER" id="PTHR30413:SF10">
    <property type="entry name" value="CAPSULE POLYSACCHARIDE EXPORT INNER-MEMBRANE PROTEIN CTRC"/>
    <property type="match status" value="1"/>
</dbReference>
<dbReference type="Proteomes" id="UP000886889">
    <property type="component" value="Unassembled WGS sequence"/>
</dbReference>
<comment type="subcellular location">
    <subcellularLocation>
        <location evidence="1 8">Cell membrane</location>
        <topology evidence="1 8">Multi-pass membrane protein</topology>
    </subcellularLocation>
</comment>
<organism evidence="10 11">
    <name type="scientific">Candidatus Merdiplasma excrementigallinarum</name>
    <dbReference type="NCBI Taxonomy" id="2840864"/>
    <lineage>
        <taxon>Bacteria</taxon>
        <taxon>Bacillati</taxon>
        <taxon>Bacillota</taxon>
        <taxon>Clostridia</taxon>
        <taxon>Lachnospirales</taxon>
        <taxon>Lachnospiraceae</taxon>
        <taxon>Lachnospiraceae incertae sedis</taxon>
        <taxon>Candidatus Merdiplasma</taxon>
    </lineage>
</organism>
<evidence type="ECO:0000313" key="11">
    <source>
        <dbReference type="Proteomes" id="UP000886889"/>
    </source>
</evidence>
<evidence type="ECO:0000256" key="6">
    <source>
        <dbReference type="ARBA" id="ARBA00022989"/>
    </source>
</evidence>
<keyword evidence="4 8" id="KW-1003">Cell membrane</keyword>
<gene>
    <name evidence="10" type="ORF">IAC80_04290</name>
</gene>
<comment type="caution">
    <text evidence="10">The sequence shown here is derived from an EMBL/GenBank/DDBJ whole genome shotgun (WGS) entry which is preliminary data.</text>
</comment>
<evidence type="ECO:0000256" key="7">
    <source>
        <dbReference type="ARBA" id="ARBA00023136"/>
    </source>
</evidence>
<feature type="domain" description="ABC transmembrane type-2" evidence="9">
    <location>
        <begin position="31"/>
        <end position="255"/>
    </location>
</feature>
<feature type="transmembrane region" description="Helical" evidence="8">
    <location>
        <begin position="237"/>
        <end position="255"/>
    </location>
</feature>
<dbReference type="Pfam" id="PF01061">
    <property type="entry name" value="ABC2_membrane"/>
    <property type="match status" value="1"/>
</dbReference>
<reference evidence="10" key="1">
    <citation type="submission" date="2020-10" db="EMBL/GenBank/DDBJ databases">
        <authorList>
            <person name="Gilroy R."/>
        </authorList>
    </citation>
    <scope>NUCLEOTIDE SEQUENCE</scope>
    <source>
        <strain evidence="10">ChiBcec6-7307</strain>
    </source>
</reference>
<dbReference type="GO" id="GO:0140359">
    <property type="term" value="F:ABC-type transporter activity"/>
    <property type="evidence" value="ECO:0007669"/>
    <property type="project" value="InterPro"/>
</dbReference>
<feature type="transmembrane region" description="Helical" evidence="8">
    <location>
        <begin position="173"/>
        <end position="192"/>
    </location>
</feature>
<reference evidence="10" key="2">
    <citation type="journal article" date="2021" name="PeerJ">
        <title>Extensive microbial diversity within the chicken gut microbiome revealed by metagenomics and culture.</title>
        <authorList>
            <person name="Gilroy R."/>
            <person name="Ravi A."/>
            <person name="Getino M."/>
            <person name="Pursley I."/>
            <person name="Horton D.L."/>
            <person name="Alikhan N.F."/>
            <person name="Baker D."/>
            <person name="Gharbi K."/>
            <person name="Hall N."/>
            <person name="Watson M."/>
            <person name="Adriaenssens E.M."/>
            <person name="Foster-Nyarko E."/>
            <person name="Jarju S."/>
            <person name="Secka A."/>
            <person name="Antonio M."/>
            <person name="Oren A."/>
            <person name="Chaudhuri R.R."/>
            <person name="La Ragione R."/>
            <person name="Hildebrand F."/>
            <person name="Pallen M.J."/>
        </authorList>
    </citation>
    <scope>NUCLEOTIDE SEQUENCE</scope>
    <source>
        <strain evidence="10">ChiBcec6-7307</strain>
    </source>
</reference>
<evidence type="ECO:0000256" key="2">
    <source>
        <dbReference type="ARBA" id="ARBA00007783"/>
    </source>
</evidence>
<feature type="transmembrane region" description="Helical" evidence="8">
    <location>
        <begin position="145"/>
        <end position="167"/>
    </location>
</feature>
<proteinExistence type="inferred from homology"/>
<dbReference type="GO" id="GO:0005886">
    <property type="term" value="C:plasma membrane"/>
    <property type="evidence" value="ECO:0007669"/>
    <property type="project" value="UniProtKB-SubCell"/>
</dbReference>
<protein>
    <recommendedName>
        <fullName evidence="8">Transport permease protein</fullName>
    </recommendedName>
</protein>
<evidence type="ECO:0000256" key="4">
    <source>
        <dbReference type="ARBA" id="ARBA00022475"/>
    </source>
</evidence>
<dbReference type="PROSITE" id="PS51012">
    <property type="entry name" value="ABC_TM2"/>
    <property type="match status" value="1"/>
</dbReference>
<evidence type="ECO:0000256" key="5">
    <source>
        <dbReference type="ARBA" id="ARBA00022692"/>
    </source>
</evidence>
<comment type="similarity">
    <text evidence="2 8">Belongs to the ABC-2 integral membrane protein family.</text>
</comment>
<dbReference type="InterPro" id="IPR013525">
    <property type="entry name" value="ABC2_TM"/>
</dbReference>
<dbReference type="InterPro" id="IPR047817">
    <property type="entry name" value="ABC2_TM_bact-type"/>
</dbReference>
<keyword evidence="6 8" id="KW-1133">Transmembrane helix</keyword>
<evidence type="ECO:0000256" key="3">
    <source>
        <dbReference type="ARBA" id="ARBA00022448"/>
    </source>
</evidence>
<feature type="transmembrane region" description="Helical" evidence="8">
    <location>
        <begin position="105"/>
        <end position="133"/>
    </location>
</feature>
<dbReference type="AlphaFoldDB" id="A0A9D1T861"/>
<keyword evidence="3 8" id="KW-0813">Transport</keyword>
<feature type="transmembrane region" description="Helical" evidence="8">
    <location>
        <begin position="30"/>
        <end position="51"/>
    </location>
</feature>
<dbReference type="GO" id="GO:0015920">
    <property type="term" value="P:lipopolysaccharide transport"/>
    <property type="evidence" value="ECO:0007669"/>
    <property type="project" value="TreeGrafter"/>
</dbReference>
<evidence type="ECO:0000256" key="1">
    <source>
        <dbReference type="ARBA" id="ARBA00004651"/>
    </source>
</evidence>